<dbReference type="Proteomes" id="UP001165060">
    <property type="component" value="Unassembled WGS sequence"/>
</dbReference>
<feature type="region of interest" description="Disordered" evidence="1">
    <location>
        <begin position="477"/>
        <end position="558"/>
    </location>
</feature>
<feature type="domain" description="Nematode resistance protein-like HSPRO1 N-terminal" evidence="2">
    <location>
        <begin position="12"/>
        <end position="119"/>
    </location>
</feature>
<dbReference type="Gene3D" id="1.20.58.480">
    <property type="match status" value="1"/>
</dbReference>
<dbReference type="PANTHER" id="PTHR34795">
    <property type="entry name" value="NEMATODE RESISTANCE PROTEIN-LIKE HSPRO1"/>
    <property type="match status" value="1"/>
</dbReference>
<evidence type="ECO:0000313" key="3">
    <source>
        <dbReference type="EMBL" id="GMI30938.1"/>
    </source>
</evidence>
<gene>
    <name evidence="3" type="ORF">TeGR_g2078</name>
</gene>
<sequence length="936" mass="103248">MQDVGVPYEKAVPYAPKPRNKAERDRKMTVLYEEYIKLSGCLDVWSSPVTEKPILEPMFAAGWQGIELAFVLMSQFISDSRHYVVKRPRVELIADDIMAQMNLMAEVIDGELEDDNASGDQAHGTLTQNFPFAGAPPTAAHAEINKACQSPALDMMISAISSSYSNFSEPEKFSMKKVVRNITGTFQTCFSEWSVGVGMEEQLSQIRQLVGLPPLMMEFGKRYLDYKAMVKPHVIAETLTHHTYDHNEDFFFRSVHLGTECWAFVALRRLESAKEQLRKYNHWHNAAAHITSASHILHYLGNHVMMLTSMVLRDYLRLKVEIEGTSGEGSSAVKQMKPRIMGLLEPFMATLSSLHTEGGDVPNTESENDSQKLLMHLYSAPEKQPGLYAYAKALECIESGLQGGFYYKHYCLAANVIGSSAKGTMNKAVHMLKVTYEKSLFPDLDAVRAQLGKKIDSELRHNKGKIMDVIEQNYLEKERRNSSGGGDGEDEFFDAAHDVPPAGGSGCPFGFGGGGEGRGSSSSVANLSLLRPGSPLALRPGSDGDAKEDFKEGGGGVGGGETAFDAIRRSLYSTQNVPPVFTQAYVSEMGGKTNRVAFLDHAWGKTPPSAHVAATKRQVLTTDTEFYSFTRQMNRLMQVESPNIVIEHVPIEPLATFSQRFADKVRESPPLDIVYVSHCVFSTQQTIVPDLTAFTTEVSGVLHQKDNSDCFFVVDGYHGFGAIPTDLKTFNDVFYVSGMLKHVGSGANACFLIVPENKVAKLNPLFTGWIADPSVLAPESKGIKLGSEVGYVPGFTLQGGTPAFAPSLIIFNEVMRRWKEKAINVEGAHNHVMTLHRQFLQGVEEIVREQGKDCVFANVAELGNEQCRSHTITFLVPSATVAKTVVQLFDNFDIEVDSRKHYVRFGIGFNHHPEDIQRLLAAARKVAATVLAVTSN</sequence>
<accession>A0ABQ6MRZ8</accession>
<dbReference type="InterPro" id="IPR009869">
    <property type="entry name" value="HSPRO1_N"/>
</dbReference>
<proteinExistence type="predicted"/>
<dbReference type="PANTHER" id="PTHR34795:SF1">
    <property type="entry name" value="NEMATODE RESISTANCE PROTEIN-LIKE HSPRO1"/>
    <property type="match status" value="1"/>
</dbReference>
<dbReference type="Gene3D" id="3.40.640.10">
    <property type="entry name" value="Type I PLP-dependent aspartate aminotransferase-like (Major domain)"/>
    <property type="match status" value="1"/>
</dbReference>
<dbReference type="Pfam" id="PF07231">
    <property type="entry name" value="Hs1pro-1_N"/>
    <property type="match status" value="1"/>
</dbReference>
<dbReference type="InterPro" id="IPR037217">
    <property type="entry name" value="Trp/Indoleamine_2_3_dOase-like"/>
</dbReference>
<evidence type="ECO:0000256" key="1">
    <source>
        <dbReference type="SAM" id="MobiDB-lite"/>
    </source>
</evidence>
<dbReference type="SUPFAM" id="SSF53383">
    <property type="entry name" value="PLP-dependent transferases"/>
    <property type="match status" value="1"/>
</dbReference>
<evidence type="ECO:0000313" key="4">
    <source>
        <dbReference type="Proteomes" id="UP001165060"/>
    </source>
</evidence>
<organism evidence="3 4">
    <name type="scientific">Tetraparma gracilis</name>
    <dbReference type="NCBI Taxonomy" id="2962635"/>
    <lineage>
        <taxon>Eukaryota</taxon>
        <taxon>Sar</taxon>
        <taxon>Stramenopiles</taxon>
        <taxon>Ochrophyta</taxon>
        <taxon>Bolidophyceae</taxon>
        <taxon>Parmales</taxon>
        <taxon>Triparmaceae</taxon>
        <taxon>Tetraparma</taxon>
    </lineage>
</organism>
<protein>
    <recommendedName>
        <fullName evidence="2">Nematode resistance protein-like HSPRO1 N-terminal domain-containing protein</fullName>
    </recommendedName>
</protein>
<evidence type="ECO:0000259" key="2">
    <source>
        <dbReference type="Pfam" id="PF07231"/>
    </source>
</evidence>
<dbReference type="SUPFAM" id="SSF140959">
    <property type="entry name" value="Indolic compounds 2,3-dioxygenase-like"/>
    <property type="match status" value="1"/>
</dbReference>
<name>A0ABQ6MRZ8_9STRA</name>
<dbReference type="EMBL" id="BRYB01003125">
    <property type="protein sequence ID" value="GMI30938.1"/>
    <property type="molecule type" value="Genomic_DNA"/>
</dbReference>
<dbReference type="InterPro" id="IPR015424">
    <property type="entry name" value="PyrdxlP-dep_Trfase"/>
</dbReference>
<dbReference type="InterPro" id="IPR015421">
    <property type="entry name" value="PyrdxlP-dep_Trfase_major"/>
</dbReference>
<dbReference type="InterPro" id="IPR038759">
    <property type="entry name" value="HSPRO1/HSPRO2"/>
</dbReference>
<feature type="compositionally biased region" description="Basic and acidic residues" evidence="1">
    <location>
        <begin position="542"/>
        <end position="552"/>
    </location>
</feature>
<comment type="caution">
    <text evidence="3">The sequence shown here is derived from an EMBL/GenBank/DDBJ whole genome shotgun (WGS) entry which is preliminary data.</text>
</comment>
<reference evidence="3 4" key="1">
    <citation type="journal article" date="2023" name="Commun. Biol.">
        <title>Genome analysis of Parmales, the sister group of diatoms, reveals the evolutionary specialization of diatoms from phago-mixotrophs to photoautotrophs.</title>
        <authorList>
            <person name="Ban H."/>
            <person name="Sato S."/>
            <person name="Yoshikawa S."/>
            <person name="Yamada K."/>
            <person name="Nakamura Y."/>
            <person name="Ichinomiya M."/>
            <person name="Sato N."/>
            <person name="Blanc-Mathieu R."/>
            <person name="Endo H."/>
            <person name="Kuwata A."/>
            <person name="Ogata H."/>
        </authorList>
    </citation>
    <scope>NUCLEOTIDE SEQUENCE [LARGE SCALE GENOMIC DNA]</scope>
</reference>
<feature type="compositionally biased region" description="Gly residues" evidence="1">
    <location>
        <begin position="503"/>
        <end position="518"/>
    </location>
</feature>
<keyword evidence="4" id="KW-1185">Reference proteome</keyword>